<accession>A0A543JE42</accession>
<organism evidence="1 2">
    <name type="scientific">Saccharothrix saharensis</name>
    <dbReference type="NCBI Taxonomy" id="571190"/>
    <lineage>
        <taxon>Bacteria</taxon>
        <taxon>Bacillati</taxon>
        <taxon>Actinomycetota</taxon>
        <taxon>Actinomycetes</taxon>
        <taxon>Pseudonocardiales</taxon>
        <taxon>Pseudonocardiaceae</taxon>
        <taxon>Saccharothrix</taxon>
    </lineage>
</organism>
<evidence type="ECO:0000313" key="1">
    <source>
        <dbReference type="EMBL" id="TQM81128.1"/>
    </source>
</evidence>
<protein>
    <submittedName>
        <fullName evidence="1">Uncharacterized protein</fullName>
    </submittedName>
</protein>
<dbReference type="EMBL" id="VFPP01000001">
    <property type="protein sequence ID" value="TQM81128.1"/>
    <property type="molecule type" value="Genomic_DNA"/>
</dbReference>
<reference evidence="1 2" key="1">
    <citation type="submission" date="2019-06" db="EMBL/GenBank/DDBJ databases">
        <title>Sequencing the genomes of 1000 actinobacteria strains.</title>
        <authorList>
            <person name="Klenk H.-P."/>
        </authorList>
    </citation>
    <scope>NUCLEOTIDE SEQUENCE [LARGE SCALE GENOMIC DNA]</scope>
    <source>
        <strain evidence="1 2">DSM 45456</strain>
    </source>
</reference>
<sequence>MAVTPRSTDEQERALALPAEADVVIALATGAVGHAEGGGAAKGLNLTGVHRRRGVTA</sequence>
<dbReference type="Proteomes" id="UP000316628">
    <property type="component" value="Unassembled WGS sequence"/>
</dbReference>
<gene>
    <name evidence="1" type="ORF">FHX81_3489</name>
</gene>
<dbReference type="RefSeq" id="WP_170232079.1">
    <property type="nucleotide sequence ID" value="NZ_VFPP01000001.1"/>
</dbReference>
<name>A0A543JE42_9PSEU</name>
<dbReference type="AlphaFoldDB" id="A0A543JE42"/>
<keyword evidence="2" id="KW-1185">Reference proteome</keyword>
<evidence type="ECO:0000313" key="2">
    <source>
        <dbReference type="Proteomes" id="UP000316628"/>
    </source>
</evidence>
<proteinExistence type="predicted"/>
<comment type="caution">
    <text evidence="1">The sequence shown here is derived from an EMBL/GenBank/DDBJ whole genome shotgun (WGS) entry which is preliminary data.</text>
</comment>